<feature type="region of interest" description="Disordered" evidence="1">
    <location>
        <begin position="75"/>
        <end position="175"/>
    </location>
</feature>
<evidence type="ECO:0000256" key="1">
    <source>
        <dbReference type="SAM" id="MobiDB-lite"/>
    </source>
</evidence>
<proteinExistence type="predicted"/>
<dbReference type="AlphaFoldDB" id="A0A9P4LYJ1"/>
<feature type="compositionally biased region" description="Low complexity" evidence="1">
    <location>
        <begin position="77"/>
        <end position="87"/>
    </location>
</feature>
<feature type="compositionally biased region" description="Low complexity" evidence="1">
    <location>
        <begin position="101"/>
        <end position="140"/>
    </location>
</feature>
<feature type="compositionally biased region" description="Polar residues" evidence="1">
    <location>
        <begin position="141"/>
        <end position="152"/>
    </location>
</feature>
<dbReference type="Proteomes" id="UP000799776">
    <property type="component" value="Unassembled WGS sequence"/>
</dbReference>
<dbReference type="EMBL" id="ML978727">
    <property type="protein sequence ID" value="KAF2086008.1"/>
    <property type="molecule type" value="Genomic_DNA"/>
</dbReference>
<organism evidence="2 3">
    <name type="scientific">Saccharata proteae CBS 121410</name>
    <dbReference type="NCBI Taxonomy" id="1314787"/>
    <lineage>
        <taxon>Eukaryota</taxon>
        <taxon>Fungi</taxon>
        <taxon>Dikarya</taxon>
        <taxon>Ascomycota</taxon>
        <taxon>Pezizomycotina</taxon>
        <taxon>Dothideomycetes</taxon>
        <taxon>Dothideomycetes incertae sedis</taxon>
        <taxon>Botryosphaeriales</taxon>
        <taxon>Saccharataceae</taxon>
        <taxon>Saccharata</taxon>
    </lineage>
</organism>
<reference evidence="2" key="1">
    <citation type="journal article" date="2020" name="Stud. Mycol.">
        <title>101 Dothideomycetes genomes: a test case for predicting lifestyles and emergence of pathogens.</title>
        <authorList>
            <person name="Haridas S."/>
            <person name="Albert R."/>
            <person name="Binder M."/>
            <person name="Bloem J."/>
            <person name="Labutti K."/>
            <person name="Salamov A."/>
            <person name="Andreopoulos B."/>
            <person name="Baker S."/>
            <person name="Barry K."/>
            <person name="Bills G."/>
            <person name="Bluhm B."/>
            <person name="Cannon C."/>
            <person name="Castanera R."/>
            <person name="Culley D."/>
            <person name="Daum C."/>
            <person name="Ezra D."/>
            <person name="Gonzalez J."/>
            <person name="Henrissat B."/>
            <person name="Kuo A."/>
            <person name="Liang C."/>
            <person name="Lipzen A."/>
            <person name="Lutzoni F."/>
            <person name="Magnuson J."/>
            <person name="Mondo S."/>
            <person name="Nolan M."/>
            <person name="Ohm R."/>
            <person name="Pangilinan J."/>
            <person name="Park H.-J."/>
            <person name="Ramirez L."/>
            <person name="Alfaro M."/>
            <person name="Sun H."/>
            <person name="Tritt A."/>
            <person name="Yoshinaga Y."/>
            <person name="Zwiers L.-H."/>
            <person name="Turgeon B."/>
            <person name="Goodwin S."/>
            <person name="Spatafora J."/>
            <person name="Crous P."/>
            <person name="Grigoriev I."/>
        </authorList>
    </citation>
    <scope>NUCLEOTIDE SEQUENCE</scope>
    <source>
        <strain evidence="2">CBS 121410</strain>
    </source>
</reference>
<dbReference type="Pfam" id="PF12855">
    <property type="entry name" value="Ecl1"/>
    <property type="match status" value="1"/>
</dbReference>
<name>A0A9P4LYJ1_9PEZI</name>
<sequence length="175" mass="18298">MAAEWSHDFCLSCDKQIAEGAYCSQSCRLADLDKANADTSSILAASYSSSTASSSYSSSASAGHPAFFLPPAVSFNSKRSSTRSDSPPTSPGYSSNRSYFSQHSSKPSTSSTSSASSDASKRTLSPSSSRSSLMSLSAGSGQAQQGLSTQAANELRGYASSFDRVRDYKRRMAGA</sequence>
<evidence type="ECO:0008006" key="4">
    <source>
        <dbReference type="Google" id="ProtNLM"/>
    </source>
</evidence>
<protein>
    <recommendedName>
        <fullName evidence="4">Life-span regulatory factor</fullName>
    </recommendedName>
</protein>
<comment type="caution">
    <text evidence="2">The sequence shown here is derived from an EMBL/GenBank/DDBJ whole genome shotgun (WGS) entry which is preliminary data.</text>
</comment>
<evidence type="ECO:0000313" key="2">
    <source>
        <dbReference type="EMBL" id="KAF2086008.1"/>
    </source>
</evidence>
<keyword evidence="3" id="KW-1185">Reference proteome</keyword>
<accession>A0A9P4LYJ1</accession>
<dbReference type="OrthoDB" id="2563506at2759"/>
<gene>
    <name evidence="2" type="ORF">K490DRAFT_67294</name>
</gene>
<dbReference type="InterPro" id="IPR024368">
    <property type="entry name" value="Ecl1/2/3"/>
</dbReference>
<evidence type="ECO:0000313" key="3">
    <source>
        <dbReference type="Proteomes" id="UP000799776"/>
    </source>
</evidence>